<evidence type="ECO:0000259" key="1">
    <source>
        <dbReference type="PROSITE" id="PS50943"/>
    </source>
</evidence>
<gene>
    <name evidence="2" type="ORF">H8698_08675</name>
</gene>
<organism evidence="2 3">
    <name type="scientific">Congzhengia minquanensis</name>
    <dbReference type="NCBI Taxonomy" id="2763657"/>
    <lineage>
        <taxon>Bacteria</taxon>
        <taxon>Bacillati</taxon>
        <taxon>Bacillota</taxon>
        <taxon>Clostridia</taxon>
        <taxon>Eubacteriales</taxon>
        <taxon>Oscillospiraceae</taxon>
        <taxon>Congzhengia</taxon>
    </lineage>
</organism>
<accession>A0A926DLA7</accession>
<feature type="domain" description="HTH cro/C1-type" evidence="1">
    <location>
        <begin position="1"/>
        <end position="41"/>
    </location>
</feature>
<dbReference type="Gene3D" id="1.10.260.40">
    <property type="entry name" value="lambda repressor-like DNA-binding domains"/>
    <property type="match status" value="1"/>
</dbReference>
<dbReference type="EMBL" id="JACRSU010000003">
    <property type="protein sequence ID" value="MBC8541043.1"/>
    <property type="molecule type" value="Genomic_DNA"/>
</dbReference>
<dbReference type="PROSITE" id="PS50943">
    <property type="entry name" value="HTH_CROC1"/>
    <property type="match status" value="1"/>
</dbReference>
<protein>
    <recommendedName>
        <fullName evidence="1">HTH cro/C1-type domain-containing protein</fullName>
    </recommendedName>
</protein>
<proteinExistence type="predicted"/>
<dbReference type="InterPro" id="IPR001387">
    <property type="entry name" value="Cro/C1-type_HTH"/>
</dbReference>
<name>A0A926DLA7_9FIRM</name>
<dbReference type="Proteomes" id="UP000611762">
    <property type="component" value="Unassembled WGS sequence"/>
</dbReference>
<sequence>MAELSHIFVKHILKIELGKVNLKMETFVNLANALDMATNTLLRNYVTHSENISVIEIKLEMKHIYS</sequence>
<dbReference type="GO" id="GO:0003677">
    <property type="term" value="F:DNA binding"/>
    <property type="evidence" value="ECO:0007669"/>
    <property type="project" value="InterPro"/>
</dbReference>
<comment type="caution">
    <text evidence="2">The sequence shown here is derived from an EMBL/GenBank/DDBJ whole genome shotgun (WGS) entry which is preliminary data.</text>
</comment>
<dbReference type="InterPro" id="IPR010982">
    <property type="entry name" value="Lambda_DNA-bd_dom_sf"/>
</dbReference>
<reference evidence="2" key="1">
    <citation type="submission" date="2020-08" db="EMBL/GenBank/DDBJ databases">
        <title>Genome public.</title>
        <authorList>
            <person name="Liu C."/>
            <person name="Sun Q."/>
        </authorList>
    </citation>
    <scope>NUCLEOTIDE SEQUENCE</scope>
    <source>
        <strain evidence="2">H8</strain>
    </source>
</reference>
<dbReference type="AlphaFoldDB" id="A0A926DLA7"/>
<dbReference type="SUPFAM" id="SSF47413">
    <property type="entry name" value="lambda repressor-like DNA-binding domains"/>
    <property type="match status" value="1"/>
</dbReference>
<keyword evidence="3" id="KW-1185">Reference proteome</keyword>
<evidence type="ECO:0000313" key="3">
    <source>
        <dbReference type="Proteomes" id="UP000611762"/>
    </source>
</evidence>
<evidence type="ECO:0000313" key="2">
    <source>
        <dbReference type="EMBL" id="MBC8541043.1"/>
    </source>
</evidence>